<evidence type="ECO:0000256" key="1">
    <source>
        <dbReference type="SAM" id="MobiDB-lite"/>
    </source>
</evidence>
<keyword evidence="2" id="KW-0812">Transmembrane</keyword>
<organism evidence="3 4">
    <name type="scientific">Galerina marginata (strain CBS 339.88)</name>
    <dbReference type="NCBI Taxonomy" id="685588"/>
    <lineage>
        <taxon>Eukaryota</taxon>
        <taxon>Fungi</taxon>
        <taxon>Dikarya</taxon>
        <taxon>Basidiomycota</taxon>
        <taxon>Agaricomycotina</taxon>
        <taxon>Agaricomycetes</taxon>
        <taxon>Agaricomycetidae</taxon>
        <taxon>Agaricales</taxon>
        <taxon>Agaricineae</taxon>
        <taxon>Strophariaceae</taxon>
        <taxon>Galerina</taxon>
    </lineage>
</organism>
<keyword evidence="2" id="KW-1133">Transmembrane helix</keyword>
<evidence type="ECO:0000256" key="2">
    <source>
        <dbReference type="SAM" id="Phobius"/>
    </source>
</evidence>
<feature type="region of interest" description="Disordered" evidence="1">
    <location>
        <begin position="201"/>
        <end position="221"/>
    </location>
</feature>
<feature type="transmembrane region" description="Helical" evidence="2">
    <location>
        <begin position="174"/>
        <end position="191"/>
    </location>
</feature>
<evidence type="ECO:0000313" key="4">
    <source>
        <dbReference type="Proteomes" id="UP000027222"/>
    </source>
</evidence>
<dbReference type="AlphaFoldDB" id="A0A067SN22"/>
<dbReference type="OrthoDB" id="3124485at2759"/>
<dbReference type="EMBL" id="KL142389">
    <property type="protein sequence ID" value="KDR72311.1"/>
    <property type="molecule type" value="Genomic_DNA"/>
</dbReference>
<name>A0A067SN22_GALM3</name>
<accession>A0A067SN22</accession>
<gene>
    <name evidence="3" type="ORF">GALMADRAFT_229106</name>
</gene>
<protein>
    <submittedName>
        <fullName evidence="3">Uncharacterized protein</fullName>
    </submittedName>
</protein>
<proteinExistence type="predicted"/>
<sequence length="221" mass="24885">MYYQTSQPTPQDKISTQAQREWKVRSTFARFLFLYTSPALTFFTVRWFVSAIIGIWNWVPMIRSTDSLSNSPSAAPYVLGSLCAVGVIMFGPLPLFLAIDLVASPESSDPVFILFSVLQIHVFMTVMVIKIYTPPVYMFLSAAVITYPITHVLMHHQFMASGASPAHLGYFTEALSVINFSAILARLQAIFRSEEQNGKVRLESSKERKQKEMDGKSSNRL</sequence>
<keyword evidence="2" id="KW-0472">Membrane</keyword>
<dbReference type="HOGENOM" id="CLU_1199889_0_0_1"/>
<dbReference type="Proteomes" id="UP000027222">
    <property type="component" value="Unassembled WGS sequence"/>
</dbReference>
<feature type="transmembrane region" description="Helical" evidence="2">
    <location>
        <begin position="32"/>
        <end position="56"/>
    </location>
</feature>
<feature type="transmembrane region" description="Helical" evidence="2">
    <location>
        <begin position="77"/>
        <end position="99"/>
    </location>
</feature>
<reference evidence="4" key="1">
    <citation type="journal article" date="2014" name="Proc. Natl. Acad. Sci. U.S.A.">
        <title>Extensive sampling of basidiomycete genomes demonstrates inadequacy of the white-rot/brown-rot paradigm for wood decay fungi.</title>
        <authorList>
            <person name="Riley R."/>
            <person name="Salamov A.A."/>
            <person name="Brown D.W."/>
            <person name="Nagy L.G."/>
            <person name="Floudas D."/>
            <person name="Held B.W."/>
            <person name="Levasseur A."/>
            <person name="Lombard V."/>
            <person name="Morin E."/>
            <person name="Otillar R."/>
            <person name="Lindquist E.A."/>
            <person name="Sun H."/>
            <person name="LaButti K.M."/>
            <person name="Schmutz J."/>
            <person name="Jabbour D."/>
            <person name="Luo H."/>
            <person name="Baker S.E."/>
            <person name="Pisabarro A.G."/>
            <person name="Walton J.D."/>
            <person name="Blanchette R.A."/>
            <person name="Henrissat B."/>
            <person name="Martin F."/>
            <person name="Cullen D."/>
            <person name="Hibbett D.S."/>
            <person name="Grigoriev I.V."/>
        </authorList>
    </citation>
    <scope>NUCLEOTIDE SEQUENCE [LARGE SCALE GENOMIC DNA]</scope>
    <source>
        <strain evidence="4">CBS 339.88</strain>
    </source>
</reference>
<evidence type="ECO:0000313" key="3">
    <source>
        <dbReference type="EMBL" id="KDR72311.1"/>
    </source>
</evidence>
<keyword evidence="4" id="KW-1185">Reference proteome</keyword>
<feature type="transmembrane region" description="Helical" evidence="2">
    <location>
        <begin position="136"/>
        <end position="154"/>
    </location>
</feature>
<feature type="transmembrane region" description="Helical" evidence="2">
    <location>
        <begin position="111"/>
        <end position="129"/>
    </location>
</feature>